<dbReference type="GO" id="GO:0005829">
    <property type="term" value="C:cytosol"/>
    <property type="evidence" value="ECO:0007669"/>
    <property type="project" value="TreeGrafter"/>
</dbReference>
<dbReference type="UniPathway" id="UPA00074">
    <property type="reaction ID" value="UER00129"/>
</dbReference>
<dbReference type="KEGG" id="ssm:Spirs_3124"/>
<accession>E1R4Y4</accession>
<dbReference type="PANTHER" id="PTHR10520:SF12">
    <property type="entry name" value="TRIFUNCTIONAL PURINE BIOSYNTHETIC PROTEIN ADENOSINE-3"/>
    <property type="match status" value="1"/>
</dbReference>
<dbReference type="Pfam" id="PF02769">
    <property type="entry name" value="AIRS_C"/>
    <property type="match status" value="1"/>
</dbReference>
<dbReference type="SUPFAM" id="SSF55326">
    <property type="entry name" value="PurM N-terminal domain-like"/>
    <property type="match status" value="1"/>
</dbReference>
<dbReference type="GO" id="GO:0004641">
    <property type="term" value="F:phosphoribosylformylglycinamidine cyclo-ligase activity"/>
    <property type="evidence" value="ECO:0007669"/>
    <property type="project" value="UniProtKB-UniRule"/>
</dbReference>
<dbReference type="NCBIfam" id="TIGR00878">
    <property type="entry name" value="purM"/>
    <property type="match status" value="1"/>
</dbReference>
<reference evidence="18 19" key="1">
    <citation type="journal article" date="2010" name="Stand. Genomic Sci.">
        <title>Complete genome sequence of Spirochaeta smaragdinae type strain (SEBR 4228).</title>
        <authorList>
            <person name="Mavromatis K."/>
            <person name="Yasawong M."/>
            <person name="Chertkov O."/>
            <person name="Lapidus A."/>
            <person name="Lucas S."/>
            <person name="Nolan M."/>
            <person name="Del Rio T.G."/>
            <person name="Tice H."/>
            <person name="Cheng J.F."/>
            <person name="Pitluck S."/>
            <person name="Liolios K."/>
            <person name="Ivanova N."/>
            <person name="Tapia R."/>
            <person name="Han C."/>
            <person name="Bruce D."/>
            <person name="Goodwin L."/>
            <person name="Pati A."/>
            <person name="Chen A."/>
            <person name="Palaniappan K."/>
            <person name="Land M."/>
            <person name="Hauser L."/>
            <person name="Chang Y.J."/>
            <person name="Jeffries C.D."/>
            <person name="Detter J.C."/>
            <person name="Rohde M."/>
            <person name="Brambilla E."/>
            <person name="Spring S."/>
            <person name="Goker M."/>
            <person name="Sikorski J."/>
            <person name="Woyke T."/>
            <person name="Bristow J."/>
            <person name="Eisen J.A."/>
            <person name="Markowitz V."/>
            <person name="Hugenholtz P."/>
            <person name="Klenk H.P."/>
            <person name="Kyrpides N.C."/>
        </authorList>
    </citation>
    <scope>NUCLEOTIDE SEQUENCE [LARGE SCALE GENOMIC DNA]</scope>
    <source>
        <strain evidence="19">DSM 11293 / JCM 15392 / SEBR 4228</strain>
    </source>
</reference>
<dbReference type="eggNOG" id="COG0150">
    <property type="taxonomic scope" value="Bacteria"/>
</dbReference>
<dbReference type="Proteomes" id="UP000002318">
    <property type="component" value="Chromosome"/>
</dbReference>
<feature type="domain" description="PurM-like C-terminal" evidence="17">
    <location>
        <begin position="179"/>
        <end position="339"/>
    </location>
</feature>
<dbReference type="GO" id="GO:0006189">
    <property type="term" value="P:'de novo' IMP biosynthetic process"/>
    <property type="evidence" value="ECO:0007669"/>
    <property type="project" value="UniProtKB-UniRule"/>
</dbReference>
<keyword evidence="19" id="KW-1185">Reference proteome</keyword>
<dbReference type="OrthoDB" id="9802507at2"/>
<dbReference type="Gene3D" id="3.30.1330.10">
    <property type="entry name" value="PurM-like, N-terminal domain"/>
    <property type="match status" value="1"/>
</dbReference>
<dbReference type="GO" id="GO:0046084">
    <property type="term" value="P:adenine biosynthetic process"/>
    <property type="evidence" value="ECO:0007669"/>
    <property type="project" value="TreeGrafter"/>
</dbReference>
<dbReference type="HOGENOM" id="CLU_047116_0_0_12"/>
<dbReference type="InterPro" id="IPR036921">
    <property type="entry name" value="PurM-like_N_sf"/>
</dbReference>
<evidence type="ECO:0000313" key="19">
    <source>
        <dbReference type="Proteomes" id="UP000002318"/>
    </source>
</evidence>
<evidence type="ECO:0000256" key="6">
    <source>
        <dbReference type="ARBA" id="ARBA00022490"/>
    </source>
</evidence>
<dbReference type="SUPFAM" id="SSF56042">
    <property type="entry name" value="PurM C-terminal domain-like"/>
    <property type="match status" value="1"/>
</dbReference>
<dbReference type="HAMAP" id="MF_00741">
    <property type="entry name" value="AIRS"/>
    <property type="match status" value="1"/>
</dbReference>
<keyword evidence="10 15" id="KW-0067">ATP-binding</keyword>
<keyword evidence="8 15" id="KW-0547">Nucleotide-binding</keyword>
<comment type="catalytic activity">
    <reaction evidence="14 15">
        <text>2-formamido-N(1)-(5-O-phospho-beta-D-ribosyl)acetamidine + ATP = 5-amino-1-(5-phospho-beta-D-ribosyl)imidazole + ADP + phosphate + H(+)</text>
        <dbReference type="Rhea" id="RHEA:23032"/>
        <dbReference type="ChEBI" id="CHEBI:15378"/>
        <dbReference type="ChEBI" id="CHEBI:30616"/>
        <dbReference type="ChEBI" id="CHEBI:43474"/>
        <dbReference type="ChEBI" id="CHEBI:137981"/>
        <dbReference type="ChEBI" id="CHEBI:147287"/>
        <dbReference type="ChEBI" id="CHEBI:456216"/>
        <dbReference type="EC" id="6.3.3.1"/>
    </reaction>
</comment>
<dbReference type="InterPro" id="IPR036676">
    <property type="entry name" value="PurM-like_C_sf"/>
</dbReference>
<name>E1R4Y4_SEDSS</name>
<evidence type="ECO:0000256" key="4">
    <source>
        <dbReference type="ARBA" id="ARBA00013047"/>
    </source>
</evidence>
<dbReference type="PANTHER" id="PTHR10520">
    <property type="entry name" value="TRIFUNCTIONAL PURINE BIOSYNTHETIC PROTEIN ADENOSINE-3-RELATED"/>
    <property type="match status" value="1"/>
</dbReference>
<evidence type="ECO:0000256" key="12">
    <source>
        <dbReference type="ARBA" id="ARBA00032931"/>
    </source>
</evidence>
<keyword evidence="6 15" id="KW-0963">Cytoplasm</keyword>
<comment type="similarity">
    <text evidence="3 15">Belongs to the AIR synthase family.</text>
</comment>
<comment type="pathway">
    <text evidence="2 15">Purine metabolism; IMP biosynthesis via de novo pathway; 5-amino-1-(5-phospho-D-ribosyl)imidazole from N(2)-formyl-N(1)-(5-phospho-D-ribosyl)glycinamide: step 2/2.</text>
</comment>
<evidence type="ECO:0000256" key="2">
    <source>
        <dbReference type="ARBA" id="ARBA00004686"/>
    </source>
</evidence>
<dbReference type="STRING" id="573413.Spirs_3124"/>
<evidence type="ECO:0000256" key="11">
    <source>
        <dbReference type="ARBA" id="ARBA00031908"/>
    </source>
</evidence>
<keyword evidence="7 15" id="KW-0436">Ligase</keyword>
<feature type="domain" description="PurM-like N-terminal" evidence="16">
    <location>
        <begin position="62"/>
        <end position="167"/>
    </location>
</feature>
<evidence type="ECO:0000259" key="16">
    <source>
        <dbReference type="Pfam" id="PF00586"/>
    </source>
</evidence>
<dbReference type="EC" id="6.3.3.1" evidence="4 15"/>
<evidence type="ECO:0000256" key="3">
    <source>
        <dbReference type="ARBA" id="ARBA00010280"/>
    </source>
</evidence>
<evidence type="ECO:0000256" key="10">
    <source>
        <dbReference type="ARBA" id="ARBA00022840"/>
    </source>
</evidence>
<sequence length="351" mass="37380">MEKDMKEIDYRKAGVDREEGYRTVSLIRESCDRTRQDGDGVLAGLGSFGSLFAMPASYKEPVLVSGTDGVGTKLELAILLDRLEGIGIDCVAMCVNDILCHGARPLFFLDYLATGKLEAETMARVVEGVSLGCIQAECALVGGETAEMPGLYRAGDFDVAGFSVGVVERKKLIDGSGVRAGDTLIALASSGPHSNGFSLIRMATADEKKDGYRREIGGKSLGELLLEPTMIYVKALRPLIEDSLLHGIAHITGGGLFENLPRTIPGGLAAEVERGLIRTPEVFAYLASLGIGDEEMFRTFNMGVGMVLVVSPGDADGICSRIEASGIDAYPIGRVVAVPDSDKGGERLWLR</sequence>
<dbReference type="InterPro" id="IPR010918">
    <property type="entry name" value="PurM-like_C_dom"/>
</dbReference>
<dbReference type="AlphaFoldDB" id="E1R4Y4"/>
<evidence type="ECO:0000256" key="14">
    <source>
        <dbReference type="ARBA" id="ARBA00049057"/>
    </source>
</evidence>
<protein>
    <recommendedName>
        <fullName evidence="5 15">Phosphoribosylformylglycinamidine cyclo-ligase</fullName>
        <ecNumber evidence="4 15">6.3.3.1</ecNumber>
    </recommendedName>
    <alternativeName>
        <fullName evidence="12 15">AIR synthase</fullName>
    </alternativeName>
    <alternativeName>
        <fullName evidence="13 15">AIRS</fullName>
    </alternativeName>
    <alternativeName>
        <fullName evidence="11 15">Phosphoribosyl-aminoimidazole synthetase</fullName>
    </alternativeName>
</protein>
<evidence type="ECO:0000259" key="17">
    <source>
        <dbReference type="Pfam" id="PF02769"/>
    </source>
</evidence>
<evidence type="ECO:0000256" key="13">
    <source>
        <dbReference type="ARBA" id="ARBA00033093"/>
    </source>
</evidence>
<evidence type="ECO:0000256" key="8">
    <source>
        <dbReference type="ARBA" id="ARBA00022741"/>
    </source>
</evidence>
<gene>
    <name evidence="15" type="primary">purM</name>
    <name evidence="18" type="ordered locus">Spirs_3124</name>
</gene>
<dbReference type="Pfam" id="PF00586">
    <property type="entry name" value="AIRS"/>
    <property type="match status" value="1"/>
</dbReference>
<dbReference type="GO" id="GO:0004637">
    <property type="term" value="F:phosphoribosylamine-glycine ligase activity"/>
    <property type="evidence" value="ECO:0007669"/>
    <property type="project" value="TreeGrafter"/>
</dbReference>
<dbReference type="FunFam" id="3.30.1330.10:FF:000001">
    <property type="entry name" value="Phosphoribosylformylglycinamidine cyclo-ligase"/>
    <property type="match status" value="1"/>
</dbReference>
<evidence type="ECO:0000256" key="1">
    <source>
        <dbReference type="ARBA" id="ARBA00004496"/>
    </source>
</evidence>
<evidence type="ECO:0000313" key="18">
    <source>
        <dbReference type="EMBL" id="ADK82222.1"/>
    </source>
</evidence>
<evidence type="ECO:0000256" key="7">
    <source>
        <dbReference type="ARBA" id="ARBA00022598"/>
    </source>
</evidence>
<dbReference type="GO" id="GO:0005524">
    <property type="term" value="F:ATP binding"/>
    <property type="evidence" value="ECO:0007669"/>
    <property type="project" value="UniProtKB-KW"/>
</dbReference>
<dbReference type="InterPro" id="IPR004733">
    <property type="entry name" value="PurM_cligase"/>
</dbReference>
<keyword evidence="9 15" id="KW-0658">Purine biosynthesis</keyword>
<dbReference type="Gene3D" id="3.90.650.10">
    <property type="entry name" value="PurM-like C-terminal domain"/>
    <property type="match status" value="1"/>
</dbReference>
<dbReference type="InterPro" id="IPR016188">
    <property type="entry name" value="PurM-like_N"/>
</dbReference>
<dbReference type="EMBL" id="CP002116">
    <property type="protein sequence ID" value="ADK82222.1"/>
    <property type="molecule type" value="Genomic_DNA"/>
</dbReference>
<evidence type="ECO:0000256" key="15">
    <source>
        <dbReference type="HAMAP-Rule" id="MF_00741"/>
    </source>
</evidence>
<organism evidence="18 19">
    <name type="scientific">Sediminispirochaeta smaragdinae (strain DSM 11293 / JCM 15392 / SEBR 4228)</name>
    <name type="common">Spirochaeta smaragdinae</name>
    <dbReference type="NCBI Taxonomy" id="573413"/>
    <lineage>
        <taxon>Bacteria</taxon>
        <taxon>Pseudomonadati</taxon>
        <taxon>Spirochaetota</taxon>
        <taxon>Spirochaetia</taxon>
        <taxon>Spirochaetales</taxon>
        <taxon>Spirochaetaceae</taxon>
        <taxon>Sediminispirochaeta</taxon>
    </lineage>
</organism>
<dbReference type="FunFam" id="3.90.650.10:FF:000011">
    <property type="entry name" value="Phosphoribosylformylglycinamidine cyclo-ligase"/>
    <property type="match status" value="1"/>
</dbReference>
<evidence type="ECO:0000256" key="5">
    <source>
        <dbReference type="ARBA" id="ARBA00020367"/>
    </source>
</evidence>
<evidence type="ECO:0000256" key="9">
    <source>
        <dbReference type="ARBA" id="ARBA00022755"/>
    </source>
</evidence>
<proteinExistence type="inferred from homology"/>
<comment type="subcellular location">
    <subcellularLocation>
        <location evidence="1 15">Cytoplasm</location>
    </subcellularLocation>
</comment>
<dbReference type="CDD" id="cd02196">
    <property type="entry name" value="PurM"/>
    <property type="match status" value="1"/>
</dbReference>